<dbReference type="InterPro" id="IPR036237">
    <property type="entry name" value="Xyl_isomerase-like_sf"/>
</dbReference>
<dbReference type="SUPFAM" id="SSF51658">
    <property type="entry name" value="Xylose isomerase-like"/>
    <property type="match status" value="1"/>
</dbReference>
<accession>A0A401UIM8</accession>
<keyword evidence="2" id="KW-1185">Reference proteome</keyword>
<dbReference type="OrthoDB" id="1932681at2"/>
<dbReference type="Pfam" id="PF05114">
    <property type="entry name" value="MbnB_TglH_ChrH"/>
    <property type="match status" value="1"/>
</dbReference>
<proteinExistence type="predicted"/>
<dbReference type="Proteomes" id="UP000287872">
    <property type="component" value="Unassembled WGS sequence"/>
</dbReference>
<organism evidence="1 2">
    <name type="scientific">Clostridium tagluense</name>
    <dbReference type="NCBI Taxonomy" id="360422"/>
    <lineage>
        <taxon>Bacteria</taxon>
        <taxon>Bacillati</taxon>
        <taxon>Bacillota</taxon>
        <taxon>Clostridia</taxon>
        <taxon>Eubacteriales</taxon>
        <taxon>Clostridiaceae</taxon>
        <taxon>Clostridium</taxon>
    </lineage>
</organism>
<dbReference type="Gene3D" id="3.20.20.150">
    <property type="entry name" value="Divalent-metal-dependent TIM barrel enzymes"/>
    <property type="match status" value="1"/>
</dbReference>
<dbReference type="RefSeq" id="WP_124998725.1">
    <property type="nucleotide sequence ID" value="NZ_BHYK01000004.1"/>
</dbReference>
<comment type="caution">
    <text evidence="1">The sequence shown here is derived from an EMBL/GenBank/DDBJ whole genome shotgun (WGS) entry which is preliminary data.</text>
</comment>
<evidence type="ECO:0000313" key="2">
    <source>
        <dbReference type="Proteomes" id="UP000287872"/>
    </source>
</evidence>
<evidence type="ECO:0000313" key="1">
    <source>
        <dbReference type="EMBL" id="GCD09378.1"/>
    </source>
</evidence>
<dbReference type="AlphaFoldDB" id="A0A401UIM8"/>
<dbReference type="InterPro" id="IPR007801">
    <property type="entry name" value="MbnB/TglH/ChrH"/>
</dbReference>
<gene>
    <name evidence="1" type="ORF">Ctaglu_10010</name>
</gene>
<name>A0A401UIM8_9CLOT</name>
<sequence length="265" mass="30812">MYIGCNWSKALKSLIEKDAVKIDYIKSGAWGTFNEDFSTMRSMRPLLLHGLGYFEHTGMKNIEVIDFNFVNSLLKNCNSPHYGLHLSIKNSDMHQGMTDEDIYEHMSKQIQIFKKKLAVPLLLENVPDSPQDRVIFDHYPYIMPEQYNRLFVDNDVSFLLDLTHAKITAKYRGWNIYDYLRELPLNRVVEIHVNGSGYDKDGFPADTHQSMENEDYKLLEWVLNYTNPDIVTLEYNGIETESDDTVIVSLEKQLNEIQNICNPSK</sequence>
<dbReference type="EMBL" id="BHYK01000004">
    <property type="protein sequence ID" value="GCD09378.1"/>
    <property type="molecule type" value="Genomic_DNA"/>
</dbReference>
<evidence type="ECO:0008006" key="3">
    <source>
        <dbReference type="Google" id="ProtNLM"/>
    </source>
</evidence>
<protein>
    <recommendedName>
        <fullName evidence="3">DUF692 domain-containing protein</fullName>
    </recommendedName>
</protein>
<reference evidence="1 2" key="1">
    <citation type="submission" date="2018-11" db="EMBL/GenBank/DDBJ databases">
        <title>Genome sequencing and assembly of Clostridium tagluense strain A121.</title>
        <authorList>
            <person name="Murakami T."/>
            <person name="Segawa T."/>
            <person name="Shcherbakova V.A."/>
            <person name="Mori H."/>
            <person name="Yoshimura Y."/>
        </authorList>
    </citation>
    <scope>NUCLEOTIDE SEQUENCE [LARGE SCALE GENOMIC DNA]</scope>
    <source>
        <strain evidence="1 2">A121</strain>
    </source>
</reference>